<name>A0A3B0T769_9ZZZZ</name>
<reference evidence="1" key="1">
    <citation type="submission" date="2018-06" db="EMBL/GenBank/DDBJ databases">
        <authorList>
            <person name="Zhirakovskaya E."/>
        </authorList>
    </citation>
    <scope>NUCLEOTIDE SEQUENCE</scope>
</reference>
<evidence type="ECO:0000313" key="1">
    <source>
        <dbReference type="EMBL" id="VAW11913.1"/>
    </source>
</evidence>
<sequence>MQTVPVKKTLGQLSQPWDRSVIFFANILSLFFGNELQTDVLKGKVGVLQTYGSRLIPLINLIFAGSKNLLVLENEPDKSLLEYFQNDLGLKLPEIKVISHALFISIQNKNHEYTPEALEILKYLELFDVEWVDGYVTDSGFEQFARLINKKTISSFDG</sequence>
<accession>A0A3B0T769</accession>
<organism evidence="1">
    <name type="scientific">hydrothermal vent metagenome</name>
    <dbReference type="NCBI Taxonomy" id="652676"/>
    <lineage>
        <taxon>unclassified sequences</taxon>
        <taxon>metagenomes</taxon>
        <taxon>ecological metagenomes</taxon>
    </lineage>
</organism>
<dbReference type="EMBL" id="UOEN01000055">
    <property type="protein sequence ID" value="VAW11913.1"/>
    <property type="molecule type" value="Genomic_DNA"/>
</dbReference>
<proteinExistence type="predicted"/>
<dbReference type="AlphaFoldDB" id="A0A3B0T769"/>
<feature type="non-terminal residue" evidence="1">
    <location>
        <position position="158"/>
    </location>
</feature>
<gene>
    <name evidence="1" type="ORF">MNBD_BACTEROID05-453</name>
</gene>
<protein>
    <submittedName>
        <fullName evidence="1">Uncharacterized protein</fullName>
    </submittedName>
</protein>